<dbReference type="SMART" id="SM00360">
    <property type="entry name" value="RRM"/>
    <property type="match status" value="1"/>
</dbReference>
<name>A0A0A2AD57_PROMR</name>
<dbReference type="RefSeq" id="WP_032525719.1">
    <property type="nucleotide sequence ID" value="NZ_JNAM01000002.1"/>
</dbReference>
<dbReference type="GO" id="GO:0003723">
    <property type="term" value="F:RNA binding"/>
    <property type="evidence" value="ECO:0007669"/>
    <property type="project" value="UniProtKB-KW"/>
</dbReference>
<evidence type="ECO:0000313" key="5">
    <source>
        <dbReference type="Proteomes" id="UP000030445"/>
    </source>
</evidence>
<dbReference type="EMBL" id="JNAM01000002">
    <property type="protein sequence ID" value="KGF98776.1"/>
    <property type="molecule type" value="Genomic_DNA"/>
</dbReference>
<dbReference type="AlphaFoldDB" id="A0A0A2AD57"/>
<dbReference type="eggNOG" id="COG0724">
    <property type="taxonomic scope" value="Bacteria"/>
</dbReference>
<feature type="compositionally biased region" description="Polar residues" evidence="2">
    <location>
        <begin position="130"/>
        <end position="142"/>
    </location>
</feature>
<dbReference type="InterPro" id="IPR035979">
    <property type="entry name" value="RBD_domain_sf"/>
</dbReference>
<comment type="caution">
    <text evidence="4">The sequence shown here is derived from an EMBL/GenBank/DDBJ whole genome shotgun (WGS) entry which is preliminary data.</text>
</comment>
<dbReference type="OrthoDB" id="465979at2"/>
<dbReference type="Pfam" id="PF00076">
    <property type="entry name" value="RRM_1"/>
    <property type="match status" value="1"/>
</dbReference>
<feature type="domain" description="RRM" evidence="3">
    <location>
        <begin position="1"/>
        <end position="79"/>
    </location>
</feature>
<organism evidence="4 5">
    <name type="scientific">Prochlorococcus marinus str. MIT 9302</name>
    <dbReference type="NCBI Taxonomy" id="74545"/>
    <lineage>
        <taxon>Bacteria</taxon>
        <taxon>Bacillati</taxon>
        <taxon>Cyanobacteriota</taxon>
        <taxon>Cyanophyceae</taxon>
        <taxon>Synechococcales</taxon>
        <taxon>Prochlorococcaceae</taxon>
        <taxon>Prochlorococcus</taxon>
    </lineage>
</organism>
<sequence>MSIFVGNLPFRAEREDVLELFAPFGEVLNCSLPLERDTGRKRGFAFVEMADEAIESTAIDGLQGTELMGRPLRINKAEPRGSGGSRRGGRGGYGGGYGGGNNGGGYGGGNNGGGYGGGNNGGGYGGGNSEPKTSYQNQSSGAQGWEDRSYGNSSENSEYESGRSRRKRGVSNEGKVSNDEN</sequence>
<dbReference type="SUPFAM" id="SSF54928">
    <property type="entry name" value="RNA-binding domain, RBD"/>
    <property type="match status" value="1"/>
</dbReference>
<gene>
    <name evidence="4" type="ORF">EU96_0084</name>
</gene>
<feature type="region of interest" description="Disordered" evidence="2">
    <location>
        <begin position="70"/>
        <end position="181"/>
    </location>
</feature>
<dbReference type="InterPro" id="IPR052462">
    <property type="entry name" value="SLIRP/GR-RBP-like"/>
</dbReference>
<feature type="compositionally biased region" description="Gly residues" evidence="2">
    <location>
        <begin position="81"/>
        <end position="128"/>
    </location>
</feature>
<dbReference type="InterPro" id="IPR012677">
    <property type="entry name" value="Nucleotide-bd_a/b_plait_sf"/>
</dbReference>
<dbReference type="Proteomes" id="UP000030445">
    <property type="component" value="Unassembled WGS sequence"/>
</dbReference>
<reference evidence="5" key="1">
    <citation type="journal article" date="2014" name="Sci. Data">
        <title>Genomes of diverse isolates of the marine cyanobacterium Prochlorococcus.</title>
        <authorList>
            <person name="Biller S."/>
            <person name="Berube P."/>
            <person name="Thompson J."/>
            <person name="Kelly L."/>
            <person name="Roggensack S."/>
            <person name="Awad L."/>
            <person name="Roache-Johnson K."/>
            <person name="Ding H."/>
            <person name="Giovannoni S.J."/>
            <person name="Moore L.R."/>
            <person name="Chisholm S.W."/>
        </authorList>
    </citation>
    <scope>NUCLEOTIDE SEQUENCE [LARGE SCALE GENOMIC DNA]</scope>
    <source>
        <strain evidence="5">MIT 9302</strain>
    </source>
</reference>
<evidence type="ECO:0000256" key="2">
    <source>
        <dbReference type="SAM" id="MobiDB-lite"/>
    </source>
</evidence>
<accession>A0A0A2AD57</accession>
<keyword evidence="1" id="KW-0694">RNA-binding</keyword>
<protein>
    <submittedName>
        <fullName evidence="4">RNA-binding region RNP-1 (RNA recognition motif)</fullName>
    </submittedName>
</protein>
<dbReference type="PROSITE" id="PS50102">
    <property type="entry name" value="RRM"/>
    <property type="match status" value="1"/>
</dbReference>
<evidence type="ECO:0000313" key="4">
    <source>
        <dbReference type="EMBL" id="KGF98776.1"/>
    </source>
</evidence>
<dbReference type="STRING" id="74545.EU96_0084"/>
<evidence type="ECO:0000256" key="1">
    <source>
        <dbReference type="ARBA" id="ARBA00022884"/>
    </source>
</evidence>
<evidence type="ECO:0000259" key="3">
    <source>
        <dbReference type="PROSITE" id="PS50102"/>
    </source>
</evidence>
<dbReference type="InterPro" id="IPR000504">
    <property type="entry name" value="RRM_dom"/>
</dbReference>
<proteinExistence type="predicted"/>
<dbReference type="PANTHER" id="PTHR48027">
    <property type="entry name" value="HETEROGENEOUS NUCLEAR RIBONUCLEOPROTEIN 87F-RELATED"/>
    <property type="match status" value="1"/>
</dbReference>
<dbReference type="Gene3D" id="3.30.70.330">
    <property type="match status" value="1"/>
</dbReference>